<gene>
    <name evidence="2" type="ORF">EYS42_08785</name>
</gene>
<comment type="caution">
    <text evidence="2">The sequence shown here is derived from an EMBL/GenBank/DDBJ whole genome shotgun (WGS) entry which is preliminary data.</text>
</comment>
<keyword evidence="3" id="KW-1185">Reference proteome</keyword>
<sequence>MSLIDDFLNDDVSAQDIAVNTQAGIYGSPAPMVSGSLQSSLLGIGTSFLSGLASVELLKRSAQVQPQIVSRQAPLYADSADVTTRAAAQLGSVRLGNLLPFIVLGGVAYLVLKGR</sequence>
<keyword evidence="1" id="KW-0812">Transmembrane</keyword>
<evidence type="ECO:0000313" key="3">
    <source>
        <dbReference type="Proteomes" id="UP000292120"/>
    </source>
</evidence>
<protein>
    <submittedName>
        <fullName evidence="2">Uncharacterized protein</fullName>
    </submittedName>
</protein>
<dbReference type="AlphaFoldDB" id="A0A4Q9GZ95"/>
<dbReference type="RefSeq" id="WP_130967785.1">
    <property type="nucleotide sequence ID" value="NZ_SIXI01000003.1"/>
</dbReference>
<reference evidence="2 3" key="1">
    <citation type="submission" date="2019-02" db="EMBL/GenBank/DDBJ databases">
        <title>Aquabacterium sp. strain KMB7.</title>
        <authorList>
            <person name="Chen W.-M."/>
        </authorList>
    </citation>
    <scope>NUCLEOTIDE SEQUENCE [LARGE SCALE GENOMIC DNA]</scope>
    <source>
        <strain evidence="2 3">KMB7</strain>
    </source>
</reference>
<evidence type="ECO:0000313" key="2">
    <source>
        <dbReference type="EMBL" id="TBO31330.1"/>
    </source>
</evidence>
<organism evidence="2 3">
    <name type="scientific">Aquabacterium lacunae</name>
    <dbReference type="NCBI Taxonomy" id="2528630"/>
    <lineage>
        <taxon>Bacteria</taxon>
        <taxon>Pseudomonadati</taxon>
        <taxon>Pseudomonadota</taxon>
        <taxon>Betaproteobacteria</taxon>
        <taxon>Burkholderiales</taxon>
        <taxon>Aquabacterium</taxon>
    </lineage>
</organism>
<keyword evidence="1" id="KW-0472">Membrane</keyword>
<dbReference type="EMBL" id="SIXI01000003">
    <property type="protein sequence ID" value="TBO31330.1"/>
    <property type="molecule type" value="Genomic_DNA"/>
</dbReference>
<proteinExistence type="predicted"/>
<keyword evidence="1" id="KW-1133">Transmembrane helix</keyword>
<name>A0A4Q9GZ95_9BURK</name>
<accession>A0A4Q9GZ95</accession>
<dbReference type="Proteomes" id="UP000292120">
    <property type="component" value="Unassembled WGS sequence"/>
</dbReference>
<feature type="transmembrane region" description="Helical" evidence="1">
    <location>
        <begin position="95"/>
        <end position="112"/>
    </location>
</feature>
<evidence type="ECO:0000256" key="1">
    <source>
        <dbReference type="SAM" id="Phobius"/>
    </source>
</evidence>